<feature type="region of interest" description="Disordered" evidence="1">
    <location>
        <begin position="37"/>
        <end position="117"/>
    </location>
</feature>
<feature type="compositionally biased region" description="Polar residues" evidence="1">
    <location>
        <begin position="92"/>
        <end position="103"/>
    </location>
</feature>
<evidence type="ECO:0000313" key="3">
    <source>
        <dbReference type="RefSeq" id="XP_048141183.1"/>
    </source>
</evidence>
<dbReference type="PANTHER" id="PTHR35486">
    <property type="entry name" value="EXPRESSED PROTEIN"/>
    <property type="match status" value="1"/>
</dbReference>
<protein>
    <submittedName>
        <fullName evidence="3">Uncharacterized protein LOC115729172</fullName>
    </submittedName>
</protein>
<feature type="region of interest" description="Disordered" evidence="1">
    <location>
        <begin position="132"/>
        <end position="259"/>
    </location>
</feature>
<dbReference type="PANTHER" id="PTHR35486:SF1">
    <property type="entry name" value="OS02G0689500 PROTEIN"/>
    <property type="match status" value="1"/>
</dbReference>
<feature type="compositionally biased region" description="Basic and acidic residues" evidence="1">
    <location>
        <begin position="316"/>
        <end position="327"/>
    </location>
</feature>
<gene>
    <name evidence="3" type="primary">LOC115729172</name>
</gene>
<dbReference type="Proteomes" id="UP000827889">
    <property type="component" value="Chromosome 9"/>
</dbReference>
<feature type="compositionally biased region" description="Low complexity" evidence="1">
    <location>
        <begin position="154"/>
        <end position="164"/>
    </location>
</feature>
<feature type="compositionally biased region" description="Basic residues" evidence="1">
    <location>
        <begin position="77"/>
        <end position="90"/>
    </location>
</feature>
<sequence length="327" mass="34908">MKCKKHLGDLSSGAGVCASCLRERLFALMAAQAQAQAQGRSCAAAEDRRKSDAQPQPQPQPQPPPLSFPSSVSPYVSRRKSDHHHHHRIHSTPQVAPTYSATSEAGGGGGFSSQRSYKKKSRKFSLLAHLFRSRSEKFDSGPNEDSSDSDPRASRASPSPSWSSFLPGRRRAQSRLSSLGDSAVAGGRCGKPSRIPARGMSPARGDDSDENPGCDRSPPGNVCSSDSSPRFRKTPVAAAAAAAAAPKTPTRPRPSHARNVSGFAFCLSPLVRASPNRDWKHKGCVPPEAGYSGDVRASAKPHLATATSFGKNRSRKLTDFGRAHHNR</sequence>
<reference evidence="3" key="1">
    <citation type="submission" date="2025-08" db="UniProtKB">
        <authorList>
            <consortium name="RefSeq"/>
        </authorList>
    </citation>
    <scope>IDENTIFICATION</scope>
    <source>
        <tissue evidence="3">Leaf</tissue>
    </source>
</reference>
<proteinExistence type="predicted"/>
<dbReference type="RefSeq" id="XP_048141183.1">
    <property type="nucleotide sequence ID" value="XM_048285226.1"/>
</dbReference>
<feature type="region of interest" description="Disordered" evidence="1">
    <location>
        <begin position="302"/>
        <end position="327"/>
    </location>
</feature>
<dbReference type="GeneID" id="115729172"/>
<organism evidence="2 3">
    <name type="scientific">Rhodamnia argentea</name>
    <dbReference type="NCBI Taxonomy" id="178133"/>
    <lineage>
        <taxon>Eukaryota</taxon>
        <taxon>Viridiplantae</taxon>
        <taxon>Streptophyta</taxon>
        <taxon>Embryophyta</taxon>
        <taxon>Tracheophyta</taxon>
        <taxon>Spermatophyta</taxon>
        <taxon>Magnoliopsida</taxon>
        <taxon>eudicotyledons</taxon>
        <taxon>Gunneridae</taxon>
        <taxon>Pentapetalae</taxon>
        <taxon>rosids</taxon>
        <taxon>malvids</taxon>
        <taxon>Myrtales</taxon>
        <taxon>Myrtaceae</taxon>
        <taxon>Myrtoideae</taxon>
        <taxon>Myrteae</taxon>
        <taxon>Australasian group</taxon>
        <taxon>Rhodamnia</taxon>
    </lineage>
</organism>
<feature type="compositionally biased region" description="Pro residues" evidence="1">
    <location>
        <begin position="56"/>
        <end position="67"/>
    </location>
</feature>
<keyword evidence="2" id="KW-1185">Reference proteome</keyword>
<evidence type="ECO:0000313" key="2">
    <source>
        <dbReference type="Proteomes" id="UP000827889"/>
    </source>
</evidence>
<evidence type="ECO:0000256" key="1">
    <source>
        <dbReference type="SAM" id="MobiDB-lite"/>
    </source>
</evidence>
<name>A0ABM3HX59_9MYRT</name>
<accession>A0ABM3HX59</accession>